<protein>
    <recommendedName>
        <fullName evidence="3">DUF5671 domain-containing protein</fullName>
    </recommendedName>
</protein>
<name>A0A0H4T5D3_9BACT</name>
<feature type="transmembrane region" description="Helical" evidence="2">
    <location>
        <begin position="136"/>
        <end position="161"/>
    </location>
</feature>
<dbReference type="InterPro" id="IPR043728">
    <property type="entry name" value="DUF5671"/>
</dbReference>
<feature type="transmembrane region" description="Helical" evidence="2">
    <location>
        <begin position="55"/>
        <end position="76"/>
    </location>
</feature>
<feature type="transmembrane region" description="Helical" evidence="2">
    <location>
        <begin position="96"/>
        <end position="116"/>
    </location>
</feature>
<feature type="domain" description="DUF5671" evidence="3">
    <location>
        <begin position="51"/>
        <end position="186"/>
    </location>
</feature>
<keyword evidence="2" id="KW-0812">Transmembrane</keyword>
<organism evidence="4">
    <name type="scientific">uncultured Microgenomates bacterium Rifle_16ft_4_minimus_37836</name>
    <dbReference type="NCBI Taxonomy" id="1665115"/>
    <lineage>
        <taxon>Bacteria</taxon>
        <taxon>Candidatus Microgenomatota</taxon>
        <taxon>environmental samples</taxon>
    </lineage>
</organism>
<keyword evidence="2" id="KW-1133">Transmembrane helix</keyword>
<sequence length="199" mass="22936">MQLDNFSEKSNSPDEASESRESASLSDIANNKGPDIANSRQYSDSHTMWDAFEHILLFISLYIFTIFLSLLIHYFIDRWIPKSGRSTSSFYGGNTTIRMYLSAIIVSFPIFAYLFLRVTKRTMENPKLRKLKSRKFLIYTTLVVTFLVSLTTVIIIVYNFLGGNISLNFVAHFLTTLVISGTIFAYYLRQVKEDRQIYA</sequence>
<dbReference type="Pfam" id="PF18920">
    <property type="entry name" value="DUF5671"/>
    <property type="match status" value="1"/>
</dbReference>
<dbReference type="AlphaFoldDB" id="A0A0H4T5D3"/>
<evidence type="ECO:0000313" key="4">
    <source>
        <dbReference type="EMBL" id="AKQ02913.1"/>
    </source>
</evidence>
<evidence type="ECO:0000256" key="1">
    <source>
        <dbReference type="SAM" id="MobiDB-lite"/>
    </source>
</evidence>
<dbReference type="EMBL" id="KT007005">
    <property type="protein sequence ID" value="AKQ02913.1"/>
    <property type="molecule type" value="Genomic_DNA"/>
</dbReference>
<feature type="compositionally biased region" description="Polar residues" evidence="1">
    <location>
        <begin position="1"/>
        <end position="10"/>
    </location>
</feature>
<evidence type="ECO:0000259" key="3">
    <source>
        <dbReference type="Pfam" id="PF18920"/>
    </source>
</evidence>
<proteinExistence type="predicted"/>
<keyword evidence="2" id="KW-0472">Membrane</keyword>
<accession>A0A0H4T5D3</accession>
<reference evidence="4" key="1">
    <citation type="journal article" date="2015" name="ISME J.">
        <title>Aquifer environment selects for microbial species cohorts in sediment and groundwater.</title>
        <authorList>
            <person name="Hug L.A."/>
            <person name="Thomas B.C."/>
            <person name="Brown C.T."/>
            <person name="Frischkorn K.R."/>
            <person name="Williams K.H."/>
            <person name="Tringe S.G."/>
            <person name="Banfield J.F."/>
        </authorList>
    </citation>
    <scope>NUCLEOTIDE SEQUENCE</scope>
</reference>
<evidence type="ECO:0000256" key="2">
    <source>
        <dbReference type="SAM" id="Phobius"/>
    </source>
</evidence>
<feature type="transmembrane region" description="Helical" evidence="2">
    <location>
        <begin position="167"/>
        <end position="188"/>
    </location>
</feature>
<feature type="region of interest" description="Disordered" evidence="1">
    <location>
        <begin position="1"/>
        <end position="32"/>
    </location>
</feature>